<keyword evidence="12" id="KW-1185">Reference proteome</keyword>
<name>A0A1W6NZE9_9RHOB</name>
<evidence type="ECO:0000256" key="4">
    <source>
        <dbReference type="ARBA" id="ARBA00022741"/>
    </source>
</evidence>
<evidence type="ECO:0000256" key="6">
    <source>
        <dbReference type="ARBA" id="ARBA00022989"/>
    </source>
</evidence>
<evidence type="ECO:0000256" key="5">
    <source>
        <dbReference type="ARBA" id="ARBA00022840"/>
    </source>
</evidence>
<keyword evidence="3 8" id="KW-0812">Transmembrane</keyword>
<dbReference type="SUPFAM" id="SSF90123">
    <property type="entry name" value="ABC transporter transmembrane region"/>
    <property type="match status" value="1"/>
</dbReference>
<dbReference type="InterPro" id="IPR011527">
    <property type="entry name" value="ABC1_TM_dom"/>
</dbReference>
<keyword evidence="7 8" id="KW-0472">Membrane</keyword>
<proteinExistence type="predicted"/>
<dbReference type="STRING" id="92947.BVG79_01279"/>
<dbReference type="Gene3D" id="1.20.1560.10">
    <property type="entry name" value="ABC transporter type 1, transmembrane domain"/>
    <property type="match status" value="1"/>
</dbReference>
<dbReference type="PROSITE" id="PS50929">
    <property type="entry name" value="ABC_TM1F"/>
    <property type="match status" value="1"/>
</dbReference>
<dbReference type="GO" id="GO:0016887">
    <property type="term" value="F:ATP hydrolysis activity"/>
    <property type="evidence" value="ECO:0007669"/>
    <property type="project" value="InterPro"/>
</dbReference>
<dbReference type="SMART" id="SM00382">
    <property type="entry name" value="AAA"/>
    <property type="match status" value="1"/>
</dbReference>
<dbReference type="InterPro" id="IPR003439">
    <property type="entry name" value="ABC_transporter-like_ATP-bd"/>
</dbReference>
<sequence length="559" mass="62056">MRLILQRIWRLMKIAIQGRAGWRGLVLYAVILGLQFVGVWFSVRMIAWSREFYDALEQMNAPEATRQIGIFFCLVALSASAHLASTWLQDTLLMQWRKRLTDRALAGWISTQAYWHLRAGFTEHPVENPDQRVAEDCRTFIDKILGLTLGFISSVVSLFSYVAVLWGLSSFALSFTLLGVDVSIPRYMVWAAFIYVALSTALTHLLGKRLKSRYFVQERREADFRHALVQLRENADAVARARGETAEQRRMSDLFDAIRQNWRGVINQQLILGLFTRPYQQTVLRIPTFLALPAYFAGNVTLGGLMAMANAFMNVTTTLSWFIFRYRDLAELVAVTERLDGLFAATAVPSPMRDVPRAIAHQTGGDQLHVAAAQLYTPTGVALRPVPDFTVAMGERVWISGPSGQGKSTLLAAISGLWPYGVGDIRLPYANLLFLPQGGYLSPEGLAATLTYPHDPATFPLSTLQAALQKVGLGLREMDGATSVAGLSQGEQQRIAIARALLLRPDILLMDEATSALDPAAEGQMLALLRQELPRAMVLCVAHRPPEALDITRELSLRG</sequence>
<dbReference type="InterPro" id="IPR036640">
    <property type="entry name" value="ABC1_TM_sf"/>
</dbReference>
<dbReference type="GO" id="GO:0005524">
    <property type="term" value="F:ATP binding"/>
    <property type="evidence" value="ECO:0007669"/>
    <property type="project" value="UniProtKB-KW"/>
</dbReference>
<feature type="domain" description="ABC transporter" evidence="9">
    <location>
        <begin position="368"/>
        <end position="557"/>
    </location>
</feature>
<keyword evidence="4" id="KW-0547">Nucleotide-binding</keyword>
<dbReference type="InterPro" id="IPR017871">
    <property type="entry name" value="ABC_transporter-like_CS"/>
</dbReference>
<evidence type="ECO:0000256" key="1">
    <source>
        <dbReference type="ARBA" id="ARBA00004651"/>
    </source>
</evidence>
<evidence type="ECO:0000256" key="7">
    <source>
        <dbReference type="ARBA" id="ARBA00023136"/>
    </source>
</evidence>
<feature type="transmembrane region" description="Helical" evidence="8">
    <location>
        <begin position="68"/>
        <end position="88"/>
    </location>
</feature>
<evidence type="ECO:0000256" key="3">
    <source>
        <dbReference type="ARBA" id="ARBA00022692"/>
    </source>
</evidence>
<evidence type="ECO:0000313" key="12">
    <source>
        <dbReference type="Proteomes" id="UP000242447"/>
    </source>
</evidence>
<dbReference type="PANTHER" id="PTHR11384:SF59">
    <property type="entry name" value="LYSOSOMAL COBALAMIN TRANSPORTER ABCD4"/>
    <property type="match status" value="1"/>
</dbReference>
<dbReference type="InterPro" id="IPR003593">
    <property type="entry name" value="AAA+_ATPase"/>
</dbReference>
<feature type="transmembrane region" description="Helical" evidence="8">
    <location>
        <begin position="144"/>
        <end position="167"/>
    </location>
</feature>
<dbReference type="SUPFAM" id="SSF52540">
    <property type="entry name" value="P-loop containing nucleoside triphosphate hydrolases"/>
    <property type="match status" value="1"/>
</dbReference>
<dbReference type="GO" id="GO:0140359">
    <property type="term" value="F:ABC-type transporter activity"/>
    <property type="evidence" value="ECO:0007669"/>
    <property type="project" value="InterPro"/>
</dbReference>
<dbReference type="PROSITE" id="PS50893">
    <property type="entry name" value="ABC_TRANSPORTER_2"/>
    <property type="match status" value="1"/>
</dbReference>
<dbReference type="AlphaFoldDB" id="A0A1W6NZE9"/>
<protein>
    <submittedName>
        <fullName evidence="11">ABC transporter permease</fullName>
    </submittedName>
</protein>
<keyword evidence="6 8" id="KW-1133">Transmembrane helix</keyword>
<evidence type="ECO:0000259" key="10">
    <source>
        <dbReference type="PROSITE" id="PS50929"/>
    </source>
</evidence>
<reference evidence="11 12" key="1">
    <citation type="submission" date="2017-02" db="EMBL/GenBank/DDBJ databases">
        <title>Ketogulonicigenium robustum SPU B003 Genome sequencing and assembly.</title>
        <authorList>
            <person name="Li Y."/>
            <person name="Liu L."/>
            <person name="Wang C."/>
            <person name="Zhang M."/>
            <person name="Zhang T."/>
            <person name="Zhang Y."/>
        </authorList>
    </citation>
    <scope>NUCLEOTIDE SEQUENCE [LARGE SCALE GENOMIC DNA]</scope>
    <source>
        <strain evidence="11 12">SPU_B003</strain>
    </source>
</reference>
<dbReference type="InterPro" id="IPR027417">
    <property type="entry name" value="P-loop_NTPase"/>
</dbReference>
<dbReference type="KEGG" id="kro:BVG79_01279"/>
<dbReference type="Pfam" id="PF00005">
    <property type="entry name" value="ABC_tran"/>
    <property type="match status" value="1"/>
</dbReference>
<evidence type="ECO:0000259" key="9">
    <source>
        <dbReference type="PROSITE" id="PS50893"/>
    </source>
</evidence>
<dbReference type="EMBL" id="CP019937">
    <property type="protein sequence ID" value="ARO14625.1"/>
    <property type="molecule type" value="Genomic_DNA"/>
</dbReference>
<feature type="transmembrane region" description="Helical" evidence="8">
    <location>
        <begin position="21"/>
        <end position="48"/>
    </location>
</feature>
<dbReference type="Gene3D" id="3.40.50.300">
    <property type="entry name" value="P-loop containing nucleotide triphosphate hydrolases"/>
    <property type="match status" value="1"/>
</dbReference>
<dbReference type="InterPro" id="IPR050835">
    <property type="entry name" value="ABC_transporter_sub-D"/>
</dbReference>
<feature type="domain" description="ABC transmembrane type-1" evidence="10">
    <location>
        <begin position="29"/>
        <end position="331"/>
    </location>
</feature>
<gene>
    <name evidence="11" type="primary">yddA</name>
    <name evidence="11" type="ORF">BVG79_01279</name>
</gene>
<accession>A0A1W6NZE9</accession>
<feature type="transmembrane region" description="Helical" evidence="8">
    <location>
        <begin position="187"/>
        <end position="207"/>
    </location>
</feature>
<comment type="subcellular location">
    <subcellularLocation>
        <location evidence="1">Cell membrane</location>
        <topology evidence="1">Multi-pass membrane protein</topology>
    </subcellularLocation>
</comment>
<dbReference type="OrthoDB" id="9810134at2"/>
<evidence type="ECO:0000313" key="11">
    <source>
        <dbReference type="EMBL" id="ARO14625.1"/>
    </source>
</evidence>
<dbReference type="Pfam" id="PF06472">
    <property type="entry name" value="ABC_membrane_2"/>
    <property type="match status" value="1"/>
</dbReference>
<dbReference type="Proteomes" id="UP000242447">
    <property type="component" value="Chromosome"/>
</dbReference>
<dbReference type="PANTHER" id="PTHR11384">
    <property type="entry name" value="ATP-BINDING CASSETTE, SUB-FAMILY D MEMBER"/>
    <property type="match status" value="1"/>
</dbReference>
<dbReference type="GO" id="GO:0005886">
    <property type="term" value="C:plasma membrane"/>
    <property type="evidence" value="ECO:0007669"/>
    <property type="project" value="UniProtKB-SubCell"/>
</dbReference>
<evidence type="ECO:0000256" key="8">
    <source>
        <dbReference type="SAM" id="Phobius"/>
    </source>
</evidence>
<organism evidence="11 12">
    <name type="scientific">Ketogulonicigenium robustum</name>
    <dbReference type="NCBI Taxonomy" id="92947"/>
    <lineage>
        <taxon>Bacteria</taxon>
        <taxon>Pseudomonadati</taxon>
        <taxon>Pseudomonadota</taxon>
        <taxon>Alphaproteobacteria</taxon>
        <taxon>Rhodobacterales</taxon>
        <taxon>Roseobacteraceae</taxon>
        <taxon>Ketogulonicigenium</taxon>
    </lineage>
</organism>
<evidence type="ECO:0000256" key="2">
    <source>
        <dbReference type="ARBA" id="ARBA00022448"/>
    </source>
</evidence>
<dbReference type="PROSITE" id="PS00211">
    <property type="entry name" value="ABC_TRANSPORTER_1"/>
    <property type="match status" value="1"/>
</dbReference>
<keyword evidence="5" id="KW-0067">ATP-binding</keyword>
<keyword evidence="2" id="KW-0813">Transport</keyword>